<name>A0A645E287_9ZZZZ</name>
<sequence>MLFRFAQLANHLNAGKPAAANCKCQQALSFKRVFFIGSAFKHLLYMRAQLDRVLIRPERMRIFLGTLDAKEVWLAADCDDQVIKLIRSLCACNTFVCDVALCNLVCDDLYFSSAENFP</sequence>
<gene>
    <name evidence="1" type="ORF">SDC9_142826</name>
</gene>
<dbReference type="AlphaFoldDB" id="A0A645E287"/>
<reference evidence="1" key="1">
    <citation type="submission" date="2019-08" db="EMBL/GenBank/DDBJ databases">
        <authorList>
            <person name="Kucharzyk K."/>
            <person name="Murdoch R.W."/>
            <person name="Higgins S."/>
            <person name="Loffler F."/>
        </authorList>
    </citation>
    <scope>NUCLEOTIDE SEQUENCE</scope>
</reference>
<organism evidence="1">
    <name type="scientific">bioreactor metagenome</name>
    <dbReference type="NCBI Taxonomy" id="1076179"/>
    <lineage>
        <taxon>unclassified sequences</taxon>
        <taxon>metagenomes</taxon>
        <taxon>ecological metagenomes</taxon>
    </lineage>
</organism>
<evidence type="ECO:0000313" key="1">
    <source>
        <dbReference type="EMBL" id="MPM95671.1"/>
    </source>
</evidence>
<accession>A0A645E287</accession>
<protein>
    <submittedName>
        <fullName evidence="1">Uncharacterized protein</fullName>
    </submittedName>
</protein>
<dbReference type="EMBL" id="VSSQ01042137">
    <property type="protein sequence ID" value="MPM95671.1"/>
    <property type="molecule type" value="Genomic_DNA"/>
</dbReference>
<proteinExistence type="predicted"/>
<comment type="caution">
    <text evidence="1">The sequence shown here is derived from an EMBL/GenBank/DDBJ whole genome shotgun (WGS) entry which is preliminary data.</text>
</comment>